<keyword evidence="3" id="KW-1185">Reference proteome</keyword>
<protein>
    <submittedName>
        <fullName evidence="2">Uncharacterized protein</fullName>
    </submittedName>
</protein>
<evidence type="ECO:0000256" key="1">
    <source>
        <dbReference type="SAM" id="MobiDB-lite"/>
    </source>
</evidence>
<organism evidence="2 3">
    <name type="scientific">Anguilla anguilla</name>
    <name type="common">European freshwater eel</name>
    <name type="synonym">Muraena anguilla</name>
    <dbReference type="NCBI Taxonomy" id="7936"/>
    <lineage>
        <taxon>Eukaryota</taxon>
        <taxon>Metazoa</taxon>
        <taxon>Chordata</taxon>
        <taxon>Craniata</taxon>
        <taxon>Vertebrata</taxon>
        <taxon>Euteleostomi</taxon>
        <taxon>Actinopterygii</taxon>
        <taxon>Neopterygii</taxon>
        <taxon>Teleostei</taxon>
        <taxon>Anguilliformes</taxon>
        <taxon>Anguillidae</taxon>
        <taxon>Anguilla</taxon>
    </lineage>
</organism>
<name>A0A9D3MRE8_ANGAN</name>
<dbReference type="AlphaFoldDB" id="A0A9D3MRE8"/>
<reference evidence="2" key="1">
    <citation type="submission" date="2021-01" db="EMBL/GenBank/DDBJ databases">
        <title>A chromosome-scale assembly of European eel, Anguilla anguilla.</title>
        <authorList>
            <person name="Henkel C."/>
            <person name="Jong-Raadsen S.A."/>
            <person name="Dufour S."/>
            <person name="Weltzien F.-A."/>
            <person name="Palstra A.P."/>
            <person name="Pelster B."/>
            <person name="Spaink H.P."/>
            <person name="Van Den Thillart G.E."/>
            <person name="Jansen H."/>
            <person name="Zahm M."/>
            <person name="Klopp C."/>
            <person name="Cedric C."/>
            <person name="Louis A."/>
            <person name="Berthelot C."/>
            <person name="Parey E."/>
            <person name="Roest Crollius H."/>
            <person name="Montfort J."/>
            <person name="Robinson-Rechavi M."/>
            <person name="Bucao C."/>
            <person name="Bouchez O."/>
            <person name="Gislard M."/>
            <person name="Lluch J."/>
            <person name="Milhes M."/>
            <person name="Lampietro C."/>
            <person name="Lopez Roques C."/>
            <person name="Donnadieu C."/>
            <person name="Braasch I."/>
            <person name="Desvignes T."/>
            <person name="Postlethwait J."/>
            <person name="Bobe J."/>
            <person name="Guiguen Y."/>
            <person name="Dirks R."/>
        </authorList>
    </citation>
    <scope>NUCLEOTIDE SEQUENCE</scope>
    <source>
        <strain evidence="2">Tag_6206</strain>
        <tissue evidence="2">Liver</tissue>
    </source>
</reference>
<comment type="caution">
    <text evidence="2">The sequence shown here is derived from an EMBL/GenBank/DDBJ whole genome shotgun (WGS) entry which is preliminary data.</text>
</comment>
<feature type="region of interest" description="Disordered" evidence="1">
    <location>
        <begin position="76"/>
        <end position="97"/>
    </location>
</feature>
<accession>A0A9D3MRE8</accession>
<evidence type="ECO:0000313" key="2">
    <source>
        <dbReference type="EMBL" id="KAG5853415.1"/>
    </source>
</evidence>
<gene>
    <name evidence="2" type="ORF">ANANG_G00073050</name>
</gene>
<dbReference type="EMBL" id="JAFIRN010000003">
    <property type="protein sequence ID" value="KAG5853415.1"/>
    <property type="molecule type" value="Genomic_DNA"/>
</dbReference>
<sequence length="123" mass="13086">MEKKSVFHPPEASFLGEDGTVLPVFRNTMEKLLQERLNEVMPKLRTARDVGPDCTCPPEETVRRVCSGPPSCAGLAPPGAASGMPPPRRTDGRTSATEVRARACSLRPSCGAGPDQGNNLEGI</sequence>
<proteinExistence type="predicted"/>
<evidence type="ECO:0000313" key="3">
    <source>
        <dbReference type="Proteomes" id="UP001044222"/>
    </source>
</evidence>
<dbReference type="Proteomes" id="UP001044222">
    <property type="component" value="Unassembled WGS sequence"/>
</dbReference>